<dbReference type="InterPro" id="IPR001078">
    <property type="entry name" value="2-oxoacid_DH_actylTfrase"/>
</dbReference>
<dbReference type="PANTHER" id="PTHR23151">
    <property type="entry name" value="DIHYDROLIPOAMIDE ACETYL/SUCCINYL-TRANSFERASE-RELATED"/>
    <property type="match status" value="1"/>
</dbReference>
<dbReference type="Proteomes" id="UP000298663">
    <property type="component" value="Unassembled WGS sequence"/>
</dbReference>
<dbReference type="Pfam" id="PF00198">
    <property type="entry name" value="2-oxoacid_dh"/>
    <property type="match status" value="1"/>
</dbReference>
<dbReference type="InterPro" id="IPR004167">
    <property type="entry name" value="PSBD"/>
</dbReference>
<evidence type="ECO:0000313" key="4">
    <source>
        <dbReference type="EMBL" id="TKR95194.1"/>
    </source>
</evidence>
<dbReference type="Gene3D" id="4.10.320.10">
    <property type="entry name" value="E3-binding domain"/>
    <property type="match status" value="1"/>
</dbReference>
<sequence length="352" mass="37868">MKPGLTAARLLSLQTRLSSSSAGLTGPAVKLLLHHYQIDENAVSRSGPKNNILKSDVLRFIEMGKLKPVIAAAQPPASPAQAPAAPPSTQAKAAPVQAAPSAPLPSPQELLFGKGPAQKFTDIPLTNIRSTIAKRLTQSKQAIPHSYITVSVRADKLIKLRSDLNKAEKTKMSINDFIIKAVASALRVVPEVNVRYTTAGSVESLSNVDISVAVATPTGLITPIIFKADQIGVLEISKRLRELAGRAKENKLQLHEFQGGSFTISNLGMFGITNFTAIINPPQTAILAVGGTQTELNDQMEPENRFRVTLCYDSRAIDELHAQQFLNQFAECIADPDLILVQAAHFDFAALL</sequence>
<dbReference type="STRING" id="34508.A0A4U5PGJ0"/>
<dbReference type="GO" id="GO:0045254">
    <property type="term" value="C:pyruvate dehydrogenase complex"/>
    <property type="evidence" value="ECO:0007669"/>
    <property type="project" value="InterPro"/>
</dbReference>
<dbReference type="PROSITE" id="PS51826">
    <property type="entry name" value="PSBD"/>
    <property type="match status" value="1"/>
</dbReference>
<proteinExistence type="inferred from homology"/>
<dbReference type="EMBL" id="AZBU02000002">
    <property type="protein sequence ID" value="TKR95194.1"/>
    <property type="molecule type" value="Genomic_DNA"/>
</dbReference>
<reference evidence="4 5" key="1">
    <citation type="journal article" date="2015" name="Genome Biol.">
        <title>Comparative genomics of Steinernema reveals deeply conserved gene regulatory networks.</title>
        <authorList>
            <person name="Dillman A.R."/>
            <person name="Macchietto M."/>
            <person name="Porter C.F."/>
            <person name="Rogers A."/>
            <person name="Williams B."/>
            <person name="Antoshechkin I."/>
            <person name="Lee M.M."/>
            <person name="Goodwin Z."/>
            <person name="Lu X."/>
            <person name="Lewis E.E."/>
            <person name="Goodrich-Blair H."/>
            <person name="Stock S.P."/>
            <person name="Adams B.J."/>
            <person name="Sternberg P.W."/>
            <person name="Mortazavi A."/>
        </authorList>
    </citation>
    <scope>NUCLEOTIDE SEQUENCE [LARGE SCALE GENOMIC DNA]</scope>
    <source>
        <strain evidence="4 5">ALL</strain>
    </source>
</reference>
<dbReference type="GO" id="GO:0004742">
    <property type="term" value="F:dihydrolipoyllysine-residue acetyltransferase activity"/>
    <property type="evidence" value="ECO:0007669"/>
    <property type="project" value="TreeGrafter"/>
</dbReference>
<evidence type="ECO:0000259" key="3">
    <source>
        <dbReference type="PROSITE" id="PS51826"/>
    </source>
</evidence>
<keyword evidence="5" id="KW-1185">Reference proteome</keyword>
<comment type="caution">
    <text evidence="4">The sequence shown here is derived from an EMBL/GenBank/DDBJ whole genome shotgun (WGS) entry which is preliminary data.</text>
</comment>
<protein>
    <recommendedName>
        <fullName evidence="3">Peripheral subunit-binding (PSBD) domain-containing protein</fullName>
    </recommendedName>
</protein>
<comment type="similarity">
    <text evidence="1">Belongs to the 2-oxoacid dehydrogenase family.</text>
</comment>
<gene>
    <name evidence="4" type="ORF">L596_009393</name>
</gene>
<organism evidence="4 5">
    <name type="scientific">Steinernema carpocapsae</name>
    <name type="common">Entomopathogenic nematode</name>
    <dbReference type="NCBI Taxonomy" id="34508"/>
    <lineage>
        <taxon>Eukaryota</taxon>
        <taxon>Metazoa</taxon>
        <taxon>Ecdysozoa</taxon>
        <taxon>Nematoda</taxon>
        <taxon>Chromadorea</taxon>
        <taxon>Rhabditida</taxon>
        <taxon>Tylenchina</taxon>
        <taxon>Panagrolaimomorpha</taxon>
        <taxon>Strongyloidoidea</taxon>
        <taxon>Steinernematidae</taxon>
        <taxon>Steinernema</taxon>
    </lineage>
</organism>
<dbReference type="AlphaFoldDB" id="A0A4U5PGJ0"/>
<dbReference type="PANTHER" id="PTHR23151:SF90">
    <property type="entry name" value="DIHYDROLIPOYLLYSINE-RESIDUE ACETYLTRANSFERASE COMPONENT OF PYRUVATE DEHYDROGENASE COMPLEX, MITOCHONDRIAL-RELATED"/>
    <property type="match status" value="1"/>
</dbReference>
<evidence type="ECO:0000256" key="2">
    <source>
        <dbReference type="SAM" id="MobiDB-lite"/>
    </source>
</evidence>
<dbReference type="InterPro" id="IPR036625">
    <property type="entry name" value="E3-bd_dom_sf"/>
</dbReference>
<dbReference type="GO" id="GO:0006086">
    <property type="term" value="P:pyruvate decarboxylation to acetyl-CoA"/>
    <property type="evidence" value="ECO:0007669"/>
    <property type="project" value="InterPro"/>
</dbReference>
<feature type="domain" description="Peripheral subunit-binding (PSBD)" evidence="3">
    <location>
        <begin position="24"/>
        <end position="61"/>
    </location>
</feature>
<name>A0A4U5PGJ0_STECR</name>
<dbReference type="SUPFAM" id="SSF47005">
    <property type="entry name" value="Peripheral subunit-binding domain of 2-oxo acid dehydrogenase complex"/>
    <property type="match status" value="1"/>
</dbReference>
<dbReference type="SUPFAM" id="SSF52777">
    <property type="entry name" value="CoA-dependent acyltransferases"/>
    <property type="match status" value="1"/>
</dbReference>
<dbReference type="Gene3D" id="3.30.559.10">
    <property type="entry name" value="Chloramphenicol acetyltransferase-like domain"/>
    <property type="match status" value="1"/>
</dbReference>
<feature type="region of interest" description="Disordered" evidence="2">
    <location>
        <begin position="72"/>
        <end position="110"/>
    </location>
</feature>
<evidence type="ECO:0000256" key="1">
    <source>
        <dbReference type="ARBA" id="ARBA00007317"/>
    </source>
</evidence>
<dbReference type="InterPro" id="IPR023213">
    <property type="entry name" value="CAT-like_dom_sf"/>
</dbReference>
<reference evidence="4 5" key="2">
    <citation type="journal article" date="2019" name="G3 (Bethesda)">
        <title>Hybrid Assembly of the Genome of the Entomopathogenic Nematode Steinernema carpocapsae Identifies the X-Chromosome.</title>
        <authorList>
            <person name="Serra L."/>
            <person name="Macchietto M."/>
            <person name="Macias-Munoz A."/>
            <person name="McGill C.J."/>
            <person name="Rodriguez I.M."/>
            <person name="Rodriguez B."/>
            <person name="Murad R."/>
            <person name="Mortazavi A."/>
        </authorList>
    </citation>
    <scope>NUCLEOTIDE SEQUENCE [LARGE SCALE GENOMIC DNA]</scope>
    <source>
        <strain evidence="4 5">ALL</strain>
    </source>
</reference>
<dbReference type="InterPro" id="IPR045257">
    <property type="entry name" value="E2/Pdx1"/>
</dbReference>
<accession>A0A4U5PGJ0</accession>
<feature type="compositionally biased region" description="Low complexity" evidence="2">
    <location>
        <begin position="72"/>
        <end position="101"/>
    </location>
</feature>
<evidence type="ECO:0000313" key="5">
    <source>
        <dbReference type="Proteomes" id="UP000298663"/>
    </source>
</evidence>
<dbReference type="OrthoDB" id="537444at2759"/>